<evidence type="ECO:0000313" key="4">
    <source>
        <dbReference type="Proteomes" id="UP000054279"/>
    </source>
</evidence>
<keyword evidence="4" id="KW-1185">Reference proteome</keyword>
<dbReference type="InterPro" id="IPR058913">
    <property type="entry name" value="Integrase_dom_put"/>
</dbReference>
<organism evidence="3 4">
    <name type="scientific">Sphaerobolus stellatus (strain SS14)</name>
    <dbReference type="NCBI Taxonomy" id="990650"/>
    <lineage>
        <taxon>Eukaryota</taxon>
        <taxon>Fungi</taxon>
        <taxon>Dikarya</taxon>
        <taxon>Basidiomycota</taxon>
        <taxon>Agaricomycotina</taxon>
        <taxon>Agaricomycetes</taxon>
        <taxon>Phallomycetidae</taxon>
        <taxon>Geastrales</taxon>
        <taxon>Sphaerobolaceae</taxon>
        <taxon>Sphaerobolus</taxon>
    </lineage>
</organism>
<dbReference type="PANTHER" id="PTHR46791:SF5">
    <property type="entry name" value="CLR5 DOMAIN-CONTAINING PROTEIN-RELATED"/>
    <property type="match status" value="1"/>
</dbReference>
<dbReference type="HOGENOM" id="CLU_092517_1_0_1"/>
<feature type="domain" description="Integrase core" evidence="2">
    <location>
        <begin position="2"/>
        <end position="95"/>
    </location>
</feature>
<feature type="region of interest" description="Disordered" evidence="1">
    <location>
        <begin position="120"/>
        <end position="142"/>
    </location>
</feature>
<dbReference type="OrthoDB" id="3353107at2759"/>
<dbReference type="Pfam" id="PF24764">
    <property type="entry name" value="rva_4"/>
    <property type="match status" value="1"/>
</dbReference>
<evidence type="ECO:0000259" key="2">
    <source>
        <dbReference type="Pfam" id="PF24764"/>
    </source>
</evidence>
<gene>
    <name evidence="3" type="ORF">M422DRAFT_272163</name>
</gene>
<sequence length="258" mass="29680">MWGSSTHNTRIERLWLEVGRCFARGWRAFFTRLERLHNLDHNNSQHLWLLHHLFLGEINDDCGAFEQHWNSKPIHSKEAKNQSPNAIFFLGQVENGTYVDGLDKVHPDILDRYYGVHGAPMQREPHQSGAGQDPEEEENRQLDAASLDQVVQDIADGQQTHVRHNAIKPPSASSPFSDLNLFSETFQRLEESKFLPYGFGIRAKEWQDSIYPSSEILVTGKRGQKELLISLPDEIWKSRAERWCQGLSTMIAVQLHET</sequence>
<protein>
    <recommendedName>
        <fullName evidence="2">Integrase core domain-containing protein</fullName>
    </recommendedName>
</protein>
<evidence type="ECO:0000256" key="1">
    <source>
        <dbReference type="SAM" id="MobiDB-lite"/>
    </source>
</evidence>
<dbReference type="PANTHER" id="PTHR46791">
    <property type="entry name" value="EXPRESSED PROTEIN"/>
    <property type="match status" value="1"/>
</dbReference>
<dbReference type="AlphaFoldDB" id="A0A0C9TC65"/>
<accession>A0A0C9TC65</accession>
<evidence type="ECO:0000313" key="3">
    <source>
        <dbReference type="EMBL" id="KIJ26758.1"/>
    </source>
</evidence>
<name>A0A0C9TC65_SPHS4</name>
<dbReference type="EMBL" id="KN837358">
    <property type="protein sequence ID" value="KIJ26758.1"/>
    <property type="molecule type" value="Genomic_DNA"/>
</dbReference>
<dbReference type="Proteomes" id="UP000054279">
    <property type="component" value="Unassembled WGS sequence"/>
</dbReference>
<reference evidence="3 4" key="1">
    <citation type="submission" date="2014-06" db="EMBL/GenBank/DDBJ databases">
        <title>Evolutionary Origins and Diversification of the Mycorrhizal Mutualists.</title>
        <authorList>
            <consortium name="DOE Joint Genome Institute"/>
            <consortium name="Mycorrhizal Genomics Consortium"/>
            <person name="Kohler A."/>
            <person name="Kuo A."/>
            <person name="Nagy L.G."/>
            <person name="Floudas D."/>
            <person name="Copeland A."/>
            <person name="Barry K.W."/>
            <person name="Cichocki N."/>
            <person name="Veneault-Fourrey C."/>
            <person name="LaButti K."/>
            <person name="Lindquist E.A."/>
            <person name="Lipzen A."/>
            <person name="Lundell T."/>
            <person name="Morin E."/>
            <person name="Murat C."/>
            <person name="Riley R."/>
            <person name="Ohm R."/>
            <person name="Sun H."/>
            <person name="Tunlid A."/>
            <person name="Henrissat B."/>
            <person name="Grigoriev I.V."/>
            <person name="Hibbett D.S."/>
            <person name="Martin F."/>
        </authorList>
    </citation>
    <scope>NUCLEOTIDE SEQUENCE [LARGE SCALE GENOMIC DNA]</scope>
    <source>
        <strain evidence="3 4">SS14</strain>
    </source>
</reference>
<proteinExistence type="predicted"/>